<proteinExistence type="inferred from homology"/>
<dbReference type="Gene3D" id="1.10.8.1220">
    <property type="match status" value="1"/>
</dbReference>
<dbReference type="InterPro" id="IPR035699">
    <property type="entry name" value="AAA_6"/>
</dbReference>
<feature type="domain" description="AAA+ ATPase" evidence="17">
    <location>
        <begin position="2897"/>
        <end position="3058"/>
    </location>
</feature>
<dbReference type="InterPro" id="IPR013594">
    <property type="entry name" value="Dynein_heavy_tail"/>
</dbReference>
<dbReference type="Gene3D" id="1.20.920.30">
    <property type="match status" value="1"/>
</dbReference>
<evidence type="ECO:0000256" key="4">
    <source>
        <dbReference type="ARBA" id="ARBA00022197"/>
    </source>
</evidence>
<dbReference type="GO" id="GO:0007018">
    <property type="term" value="P:microtubule-based movement"/>
    <property type="evidence" value="ECO:0007669"/>
    <property type="project" value="InterPro"/>
</dbReference>
<protein>
    <recommendedName>
        <fullName evidence="4">Dynein heavy chain, cytoplasmic</fullName>
    </recommendedName>
    <alternativeName>
        <fullName evidence="14">Dynein heavy chain, cytosolic</fullName>
    </alternativeName>
</protein>
<dbReference type="InterPro" id="IPR043160">
    <property type="entry name" value="Dynein_C_barrel"/>
</dbReference>
<dbReference type="Gene3D" id="1.10.287.2620">
    <property type="match status" value="1"/>
</dbReference>
<dbReference type="InterPro" id="IPR054354">
    <property type="entry name" value="DYNC2H1-like_lid"/>
</dbReference>
<dbReference type="InterPro" id="IPR026983">
    <property type="entry name" value="DHC"/>
</dbReference>
<dbReference type="FunFam" id="3.10.490.20:FF:000004">
    <property type="entry name" value="Cytoplasmic dynein heavy chain 2"/>
    <property type="match status" value="1"/>
</dbReference>
<dbReference type="Pfam" id="PF12775">
    <property type="entry name" value="AAA_7"/>
    <property type="match status" value="1"/>
</dbReference>
<feature type="domain" description="AAA+ ATPase" evidence="17">
    <location>
        <begin position="2554"/>
        <end position="2704"/>
    </location>
</feature>
<dbReference type="Pfam" id="PF08393">
    <property type="entry name" value="DHC_N2"/>
    <property type="match status" value="1"/>
</dbReference>
<dbReference type="FunFam" id="1.20.58.1120:FF:000013">
    <property type="entry name" value="Dynein heavy chain-like protein"/>
    <property type="match status" value="1"/>
</dbReference>
<dbReference type="Proteomes" id="UP000492821">
    <property type="component" value="Unassembled WGS sequence"/>
</dbReference>
<evidence type="ECO:0000256" key="12">
    <source>
        <dbReference type="ARBA" id="ARBA00023175"/>
    </source>
</evidence>
<dbReference type="Pfam" id="PF12781">
    <property type="entry name" value="AAA_9"/>
    <property type="match status" value="1"/>
</dbReference>
<evidence type="ECO:0000313" key="19">
    <source>
        <dbReference type="WBParaSite" id="Pan_g15850.t1"/>
    </source>
</evidence>
<evidence type="ECO:0000256" key="6">
    <source>
        <dbReference type="ARBA" id="ARBA00022701"/>
    </source>
</evidence>
<dbReference type="Pfam" id="PF17852">
    <property type="entry name" value="Dynein_AAA_lid"/>
    <property type="match status" value="1"/>
</dbReference>
<evidence type="ECO:0000256" key="5">
    <source>
        <dbReference type="ARBA" id="ARBA00022490"/>
    </source>
</evidence>
<sequence>MSSPDGPAVIGPGGDADTTLNAAASAAAAPSITVDIFNEYIVDIVSNLLNDVNKAQLMAAVQSGASIISNFIVDQGALVMAIERTQVRSEEDVESFQVAYVVRSEISYRSDKTSMVAFLKEGPILDAARPLNEQLNTFKVNEGNLYDAFVRHISAFIKPLFKSFVQEARRGDQDGDKLAPAVEKSLDEVVVGLLHMQQNIDIPEIELVMHPKILEVIEKAEGQKRRASYDDVAPFIEKDQTLLNQLSNTVTRWIQEIQKVTHLDRDAGSGTALQEVTFWMNMDRALRKLNDKVNSEPVQLTLQTLKVNNRFHATALFDSNTKLKEKTAEVADHCTLLKDLPLNEMLSAQDFKDIIATLTAIFMGLKKVRSTKYPLLRLSKLVETLSRDIHAQLIKVIGPSRLLHATAAECDATINEAVAVFEAWDTEHGKLFGMLRQMPKQKREEFKFARTPYQHNALRKRLESIRKFRKQDEQLRNVITRVIKRRVPNAAGINTLDQCQQAYDIVKQIDYLDVSKEGDNSWNRAISLYDTRISHIENDLATRLRDQLGGARSADEMFAIFAQFNALFVRPHIRSAIREYQTKLIERVKEDIARLTAKLEDTEAEKRAIRASRRMFDYPEFSGFIMWMTTMEENLRVVMNRVAAVLGDDWGSHVDGRELKNICDRFLKEINTDKPIDDWMKKMGNKEAVNSKKIFTVEKQQQDGRSFRKLTVNFAEDLIDFTKNIRALKSMKHDLRIPFKILNVAQQANQIYPYAVSLSESVRCYDLTKQTVQQRPELESLTLTYRNAFRALLEEGAVLVWESYRMDTYVAKVAEAAAAYQDKVDDLINILDKVEADLASLATCEYSAATIGLHLTNIQKNVDELTLGNFANLNAYMDELNKKIETQLAGRCEQALRVWTEALKDTYDNDGDPEGNIPVPRIHRIVLEIRLNHQMLVVVPSIEQAREHLTHQMTVFHGIVSAQQRVSCNRIHRALARSDVAPETYKDILTRVPQQILFDVHTAIDAVIKRASNYVNEWTRYQALWELPSEALYDGLGNDLNEWMKVLVVIKRARHAVDAQETTMEFKPIVVDYGKVQSKVSNRYDVWHREVLQRFGSAVGGEMSAFYQNISTWRKELESQSIDSGATSDAVALITYVQSLKRQAKECADYVERFRHGQRLLTTQRYQFPANWLYAENIEGEWSALEDILHRKDAAIQGQIANLQTRIKEEDAVVEKRVEGVLSDWDKAKPIQGNQRPRESLLTLEAFEDKISKLREDRDNMVKAKNALEISDTSSTSHMSRLDVSMEELEALKSVWNALAPVYDQVDELKEKTWLSVQPRKIRQTLDELLTKLKQLPSQYRSYEAYEYAKTMLQNYAKVNLLVTELKSEALKERHWKQLMKELRVQWNVSELQLGQVWDADLIRHDSVIKQVLLVAQGELALEEFLKQVREYWQNFEVELIGYQNKTRLIRGWDDLFNKLKEHMNSLAAMKLSPYYKQFEDDALAWEDRLSKINALFDVWIDVQRRWVYLEGLFSGSADIATLLPTESNRFASASSEFLAVMRKVSAAPRILDVVHMQGAQRLLERLAEMLAKILKALGDYLERQRSSFPRFYFVGDEDLLEIMGNSKDVIRVMKHLKKMFAGIMAVEYNEDLKHITAMVSREGERVEFVTPIDLEATPRVNDWLQQIEDEMRRTLTNALAKSLEHLARFDVDQVDAETYMNWLDGYPAQIIGISADIWWADAIDKCLSQNKRVDSVLASVDTTLALLSDSVLRDQTPIRRKKIESLITEFVHKRDITRRLVNGNVTSPTDFHWLQVMRYYFDPKQGNDPLRSCTVKMANAEFAYGFEYLGIQEKLVQTPLTDRCYLTMTQALHARLGGSPFGPAGTGKTESVKALGQQLGRFVLVFNCDETFDFQAVGRILVGLCQVGAWGCFDEFNRLEERMLSAVSQQIQTIQEAVRAGGDMKITLVGKRLAVDTNMAIFITMNPGYSGRSNLPDNLKQLFRSLAMTQPDRQLIAEVMLFSQGFRTAEPLAKKIVPLFILCKEQLSNQCHYDFGLRALKYVLVSAGNIKRDNILRGEDAQAAASGDLFFEQQILIQSVCETLVPKLVSEDITLLFSLLQDVFPDVQYVPKEMTALREAIGKVCDQLSLSYSAVPGERGHLWLEKVLQLYQITNLNHGLMLVGSSGTGKSMAWKVLLKALEQWEKVEGVAHVIDAKAMSKDSLYGVLDANTREWTDGLFTHIIRKILDNVRGEADKRQWIIFDGDVDPEWVENLNSVLDDNKLLTLPNGERLSIPSNVRLIFEVADLKYATLATVSRCGMVWFAEEVVTADMLTENYLERLRSLRLDSDTPQTVDEILNMAQNSAATAELTTPMEGSVTASMMPGSTIKDEGIARTLDIQNQCANAVAHHLASDGFILSTLDYAIENVDHIMEASKQRLLLAFFAMMNYSVRQLLNYDFSHRDFPLTPEQIEAFISRSMVVNAIWAFSGDGRWKCRQAVGDYVRSASTIALPPNEAHPIIDYYVTMEGEWAPWAAKVPQMEVEAHRVTAGDIVVPTMDTVRHELLLNVWLSERKPLVLCGPPGSGKTMTLLSALRSLPDLDVINVNFSSSTTPELLLRTFDHYCEYRRTPNGVVLSPAQVSRWLVIFCDEINLPTPDKYGTQRVISFMRQLVEQNGFYRTSDQQWVTLERIQFVGACNPPTDPGRNPMSLRFLRHVPVVYVDYPGQQSLIQIYGTFVRAIFRRTPSLRNMSEPITSAMVDFYLQSQARFTQDDQPHYVYSPRELTRWVRGISEAIAPLDEVPIDAIVRLWGHEALRLFHDRLVHDHERQFTEDLVDTIAGIYFDRLTSVKDALKRPLLFSNWLSANYAPVSREDVREYVAARLRTFYEEELDVKLVLFDQLVDHVLRIDRIFRQPQGHVLLIGVSGAGKTTLSRFVAWINGIAVFQLKVHSGYSGADFDEDIRHVLRRAGCKNERICFIMDESNMLDTGFLERLNTLLANGEVPGLFEGEEHTSLMNQIKEGAAKAGHMLDSHDELYKYFTAQVIRNLHVVFTMNPSGDGLRERASTSPALFNRCVLNWFGDWSDSAFYQVGDELTHNMDIHLDKYVPPAAMPRVCDLLPQSINYRNAIVNAFVQFHNCVRKVNEQESRKGHRVMALTPRHYLDFIQQFSKLFHEKRHELEEERLHLNIGLSKIQETEEQVQELQKSLKLKSAELERKKDAANSKLKEMLNDQQKAEKEKEKSEKLQAELATQLIQISSKTAEVHTDLSEVEPAVNEAKEAVKGIRKQQLVELKSMQSPPSAVKLAMESLCLLLGENVGVEWKQIRSVMVKEDFISRILQFDTDRLTPDIIAQMEKYKNNADWDFDKVNRASTACGPMLKWVKAQLLYADMLNKVEPLRNELKRLQKDAETKTKKGEELKTVIAQLEQSIAAYKEEYAALIGQAETIKTDLATVQEKVGRSIQLLSSLRSESERWNSGCDGFSQQMETLVGDATLSGAFLAYSGYYDQHVREVLFHKWVTVLQTAEIKFRGDLARIEYLSSADDRVQWTNHGLPKDELCTENAIMLHRFNRYPLIIDPSGQAVDYLMKEFAGQNIMKTSFLDMSFKKHLETALRFGTTLLVQDVESYDPVLNPVLNREVKRAAGRVLMTLGGQDIDLSPAFKIFLLTRDSSVEFAPDLASRVTFVNFTITRGSLEMQCLHRVLKSERPDIDEKRNDLLKLQGEFAVRLRQLEKALLAALNESKGRILDDDSVIATLEQLKTEAKEVARKAAETDQIMAEVEAVTQRYVNLAHGCSLIYLTLLHLNDVHFLYHYSLDFVIDMFTDVLKTTALEGVTDHGKRLEIITNTLFQVVYRRVSQGMLHTDKVLMALLLLRIYLKCHTQEVNYEGKLDHLLLKSELFMADTTKALHETASKAPIKGLTQDQVVQLMQLARLPEFKTVVAKAQEHGDDLAVWMKSDNPEHNVPELYTVDEKTTPVSRALNCLLVIHALRPDRVVAACHLLVSTAFGPEFMQQDKVTDLQEIIEHEVASRTPVLLCSVTGFDASGKVEDLAVSLNKDVTSIAIGSSEGFSQAEKAIESASKSGRWVLLKNVHLAPTWLSQIEKRLHVIRPQAQFRLILTAEIHPKLPVSVLSSSRIVVFEPATGLKANVLRSLSSLPPTRISKAPVERARLYFLVCWFHALVQERLRYRPLGWAHAYEFSDADLRMACDTLDHAVDSVALGRSNLSPDKLPWQTLRTIFSQCIYGGKIDNRFDQTLLDCFLARLFSAKAFDNDFVLINNVDGKSTPLRIPEAKSRDQLFQWANDIKQLQMPSWIGLPNNAEKVLLTDRGQELLRNMLKMSDDELAYSDSDAETETKAPSWMITLSETATRWLSVLPTNLTKMKRTKDNIKDPLFRFFEREVNVGLKLSLDVQADLSEVLKVCKGTSKQNNHLRSLISALNRGQVPPTWNRYTVPQSVTVIEWMSDFVERAKQLVRLSASPSLRDEKVWLGGLFAPEAYITATRQMIAQTNGWSLEQLHMHVRVGEAAQPEAFTLRGLRIIGAACREGNHVALLTDEIQSDADLVSFTWTLEASPADAVPLPVYLYTNRSNLLFTLNFIPENFEKSLLYERGVAIACNSQLS</sequence>
<dbReference type="Gene3D" id="3.20.180.20">
    <property type="entry name" value="Dynein heavy chain, N-terminal domain 2"/>
    <property type="match status" value="1"/>
</dbReference>
<dbReference type="GO" id="GO:0050793">
    <property type="term" value="P:regulation of developmental process"/>
    <property type="evidence" value="ECO:0007669"/>
    <property type="project" value="UniProtKB-ARBA"/>
</dbReference>
<keyword evidence="9" id="KW-0067">ATP-binding</keyword>
<evidence type="ECO:0000256" key="16">
    <source>
        <dbReference type="SAM" id="MobiDB-lite"/>
    </source>
</evidence>
<dbReference type="Pfam" id="PF08385">
    <property type="entry name" value="DHC_N1"/>
    <property type="match status" value="1"/>
</dbReference>
<dbReference type="PANTHER" id="PTHR46532">
    <property type="entry name" value="MALE FERTILITY FACTOR KL5"/>
    <property type="match status" value="1"/>
</dbReference>
<dbReference type="Gene3D" id="1.10.8.710">
    <property type="match status" value="1"/>
</dbReference>
<reference evidence="18" key="1">
    <citation type="journal article" date="2013" name="Genetics">
        <title>The draft genome and transcriptome of Panagrellus redivivus are shaped by the harsh demands of a free-living lifestyle.</title>
        <authorList>
            <person name="Srinivasan J."/>
            <person name="Dillman A.R."/>
            <person name="Macchietto M.G."/>
            <person name="Heikkinen L."/>
            <person name="Lakso M."/>
            <person name="Fracchia K.M."/>
            <person name="Antoshechkin I."/>
            <person name="Mortazavi A."/>
            <person name="Wong G."/>
            <person name="Sternberg P.W."/>
        </authorList>
    </citation>
    <scope>NUCLEOTIDE SEQUENCE [LARGE SCALE GENOMIC DNA]</scope>
    <source>
        <strain evidence="18">MT8872</strain>
    </source>
</reference>
<dbReference type="Pfam" id="PF03028">
    <property type="entry name" value="Dynein_heavy"/>
    <property type="match status" value="1"/>
</dbReference>
<reference evidence="19" key="2">
    <citation type="submission" date="2020-10" db="UniProtKB">
        <authorList>
            <consortium name="WormBaseParasite"/>
        </authorList>
    </citation>
    <scope>IDENTIFICATION</scope>
</reference>
<name>A0A7E4ZT92_PANRE</name>
<evidence type="ECO:0000256" key="13">
    <source>
        <dbReference type="ARBA" id="ARBA00023212"/>
    </source>
</evidence>
<dbReference type="InterPro" id="IPR043157">
    <property type="entry name" value="Dynein_AAA1S"/>
</dbReference>
<dbReference type="FunFam" id="1.20.1270.280:FF:000004">
    <property type="entry name" value="Cytoplasmic dynein heavy chain 2"/>
    <property type="match status" value="1"/>
</dbReference>
<dbReference type="Gene3D" id="3.10.490.20">
    <property type="match status" value="1"/>
</dbReference>
<comment type="similarity">
    <text evidence="2">Belongs to the dynein heavy chain family.</text>
</comment>
<dbReference type="InterPro" id="IPR041228">
    <property type="entry name" value="Dynein_C"/>
</dbReference>
<dbReference type="Gene3D" id="3.40.50.300">
    <property type="entry name" value="P-loop containing nucleotide triphosphate hydrolases"/>
    <property type="match status" value="5"/>
</dbReference>
<dbReference type="FunFam" id="1.20.920.20:FF:000002">
    <property type="entry name" value="Cytoplasmic dynein 1 heavy chain"/>
    <property type="match status" value="1"/>
</dbReference>
<dbReference type="Gene3D" id="1.20.58.1120">
    <property type="match status" value="1"/>
</dbReference>
<dbReference type="SMART" id="SM00382">
    <property type="entry name" value="AAA"/>
    <property type="match status" value="4"/>
</dbReference>
<dbReference type="Gene3D" id="1.20.920.20">
    <property type="match status" value="1"/>
</dbReference>
<evidence type="ECO:0000256" key="15">
    <source>
        <dbReference type="SAM" id="Coils"/>
    </source>
</evidence>
<feature type="domain" description="AAA+ ATPase" evidence="17">
    <location>
        <begin position="2157"/>
        <end position="2308"/>
    </location>
</feature>
<dbReference type="InterPro" id="IPR042228">
    <property type="entry name" value="Dynein_linker_3"/>
</dbReference>
<dbReference type="InterPro" id="IPR042222">
    <property type="entry name" value="Dynein_2_N"/>
</dbReference>
<evidence type="ECO:0000256" key="14">
    <source>
        <dbReference type="ARBA" id="ARBA00033439"/>
    </source>
</evidence>
<evidence type="ECO:0000256" key="7">
    <source>
        <dbReference type="ARBA" id="ARBA00022737"/>
    </source>
</evidence>
<dbReference type="InterPro" id="IPR003593">
    <property type="entry name" value="AAA+_ATPase"/>
</dbReference>
<dbReference type="GO" id="GO:0045505">
    <property type="term" value="F:dynein intermediate chain binding"/>
    <property type="evidence" value="ECO:0007669"/>
    <property type="project" value="InterPro"/>
</dbReference>
<keyword evidence="5" id="KW-0963">Cytoplasm</keyword>
<dbReference type="GO" id="GO:0005858">
    <property type="term" value="C:axonemal dynein complex"/>
    <property type="evidence" value="ECO:0007669"/>
    <property type="project" value="TreeGrafter"/>
</dbReference>
<dbReference type="FunFam" id="3.40.50.300:FF:000122">
    <property type="entry name" value="Cytoplasmic dynein 1 heavy chain"/>
    <property type="match status" value="1"/>
</dbReference>
<keyword evidence="8" id="KW-0547">Nucleotide-binding</keyword>
<dbReference type="GO" id="GO:0008569">
    <property type="term" value="F:minus-end-directed microtubule motor activity"/>
    <property type="evidence" value="ECO:0007669"/>
    <property type="project" value="InterPro"/>
</dbReference>
<dbReference type="FunFam" id="1.20.140.100:FF:000002">
    <property type="entry name" value="Cytoplasmic dynein heavy chain 1"/>
    <property type="match status" value="1"/>
</dbReference>
<dbReference type="FunFam" id="3.40.50.300:FF:000517">
    <property type="entry name" value="Cytoplasmic dynein heavy chain 1"/>
    <property type="match status" value="1"/>
</dbReference>
<dbReference type="FunFam" id="3.20.180.20:FF:000002">
    <property type="entry name" value="Cytoplasmic dynein heavy chain 1"/>
    <property type="match status" value="1"/>
</dbReference>
<dbReference type="Gene3D" id="6.10.140.1060">
    <property type="match status" value="1"/>
</dbReference>
<evidence type="ECO:0000259" key="17">
    <source>
        <dbReference type="SMART" id="SM00382"/>
    </source>
</evidence>
<keyword evidence="18" id="KW-1185">Reference proteome</keyword>
<comment type="subunit">
    <text evidence="3">Consists of at least two heavy chains and a number of intermediate and light chains.</text>
</comment>
<dbReference type="Pfam" id="PF18199">
    <property type="entry name" value="Dynein_C"/>
    <property type="match status" value="1"/>
</dbReference>
<evidence type="ECO:0000256" key="11">
    <source>
        <dbReference type="ARBA" id="ARBA00023054"/>
    </source>
</evidence>
<dbReference type="InterPro" id="IPR027417">
    <property type="entry name" value="P-loop_NTPase"/>
</dbReference>
<dbReference type="Pfam" id="PF12777">
    <property type="entry name" value="MT"/>
    <property type="match status" value="1"/>
</dbReference>
<dbReference type="Gene3D" id="1.10.8.720">
    <property type="entry name" value="Region D6 of dynein motor"/>
    <property type="match status" value="1"/>
</dbReference>
<dbReference type="Pfam" id="PF12774">
    <property type="entry name" value="AAA_6"/>
    <property type="match status" value="1"/>
</dbReference>
<dbReference type="WBParaSite" id="Pan_g15850.t1">
    <property type="protein sequence ID" value="Pan_g15850.t1"/>
    <property type="gene ID" value="Pan_g15850"/>
</dbReference>
<dbReference type="Gene3D" id="1.20.1270.280">
    <property type="match status" value="1"/>
</dbReference>
<evidence type="ECO:0000256" key="9">
    <source>
        <dbReference type="ARBA" id="ARBA00022840"/>
    </source>
</evidence>
<evidence type="ECO:0000256" key="2">
    <source>
        <dbReference type="ARBA" id="ARBA00008887"/>
    </source>
</evidence>
<evidence type="ECO:0000256" key="1">
    <source>
        <dbReference type="ARBA" id="ARBA00004245"/>
    </source>
</evidence>
<feature type="coiled-coil region" evidence="15">
    <location>
        <begin position="3370"/>
        <end position="3425"/>
    </location>
</feature>
<keyword evidence="11 15" id="KW-0175">Coiled coil</keyword>
<evidence type="ECO:0000313" key="18">
    <source>
        <dbReference type="Proteomes" id="UP000492821"/>
    </source>
</evidence>
<keyword evidence="6" id="KW-0493">Microtubule</keyword>
<comment type="subcellular location">
    <subcellularLocation>
        <location evidence="1">Cytoplasm</location>
        <location evidence="1">Cytoskeleton</location>
    </subcellularLocation>
</comment>
<dbReference type="InterPro" id="IPR013602">
    <property type="entry name" value="Dynein_heavy_linker"/>
</dbReference>
<dbReference type="FunFam" id="1.10.8.720:FF:000003">
    <property type="entry name" value="Cytoplasmic dynein heavy chain 2"/>
    <property type="match status" value="1"/>
</dbReference>
<dbReference type="PANTHER" id="PTHR46532:SF13">
    <property type="entry name" value="CYTOPLASMIC DYNEIN 1 HEAVY CHAIN 1"/>
    <property type="match status" value="1"/>
</dbReference>
<keyword evidence="13" id="KW-0206">Cytoskeleton</keyword>
<dbReference type="FunFam" id="3.40.50.300:FF:000373">
    <property type="entry name" value="Cytoplasmic dynein heavy chain 2"/>
    <property type="match status" value="1"/>
</dbReference>
<dbReference type="GO" id="GO:0005874">
    <property type="term" value="C:microtubule"/>
    <property type="evidence" value="ECO:0007669"/>
    <property type="project" value="UniProtKB-KW"/>
</dbReference>
<organism evidence="18 19">
    <name type="scientific">Panagrellus redivivus</name>
    <name type="common">Microworm</name>
    <dbReference type="NCBI Taxonomy" id="6233"/>
    <lineage>
        <taxon>Eukaryota</taxon>
        <taxon>Metazoa</taxon>
        <taxon>Ecdysozoa</taxon>
        <taxon>Nematoda</taxon>
        <taxon>Chromadorea</taxon>
        <taxon>Rhabditida</taxon>
        <taxon>Tylenchina</taxon>
        <taxon>Panagrolaimomorpha</taxon>
        <taxon>Panagrolaimoidea</taxon>
        <taxon>Panagrolaimidae</taxon>
        <taxon>Panagrellus</taxon>
    </lineage>
</organism>
<dbReference type="InterPro" id="IPR041658">
    <property type="entry name" value="AAA_lid_11"/>
</dbReference>
<dbReference type="InterPro" id="IPR042219">
    <property type="entry name" value="AAA_lid_11_sf"/>
</dbReference>
<evidence type="ECO:0000256" key="10">
    <source>
        <dbReference type="ARBA" id="ARBA00023017"/>
    </source>
</evidence>
<accession>A0A7E4ZT92</accession>
<dbReference type="CDD" id="cd00009">
    <property type="entry name" value="AAA"/>
    <property type="match status" value="2"/>
</dbReference>
<dbReference type="SUPFAM" id="SSF52540">
    <property type="entry name" value="P-loop containing nucleoside triphosphate hydrolases"/>
    <property type="match status" value="4"/>
</dbReference>
<dbReference type="Pfam" id="PF12780">
    <property type="entry name" value="AAA_8"/>
    <property type="match status" value="1"/>
</dbReference>
<dbReference type="FunFam" id="3.40.50.300:FF:000071">
    <property type="entry name" value="Cytoplasmic dynein heavy chain 1"/>
    <property type="match status" value="1"/>
</dbReference>
<feature type="domain" description="AAA+ ATPase" evidence="17">
    <location>
        <begin position="1858"/>
        <end position="1993"/>
    </location>
</feature>
<keyword evidence="10" id="KW-0243">Dynein</keyword>
<dbReference type="Pfam" id="PF22597">
    <property type="entry name" value="DYN_lid"/>
    <property type="match status" value="1"/>
</dbReference>
<evidence type="ECO:0000256" key="3">
    <source>
        <dbReference type="ARBA" id="ARBA00011655"/>
    </source>
</evidence>
<dbReference type="InterPro" id="IPR024317">
    <property type="entry name" value="Dynein_heavy_chain_D4_dom"/>
</dbReference>
<dbReference type="FunFam" id="1.10.8.710:FF:000005">
    <property type="entry name" value="Cytoplasmic dynein heavy chain 1"/>
    <property type="match status" value="1"/>
</dbReference>
<dbReference type="InterPro" id="IPR024743">
    <property type="entry name" value="Dynein_HC_stalk"/>
</dbReference>
<keyword evidence="12" id="KW-0505">Motor protein</keyword>
<dbReference type="Pfam" id="PF18198">
    <property type="entry name" value="AAA_lid_11"/>
    <property type="match status" value="1"/>
</dbReference>
<dbReference type="InterPro" id="IPR035706">
    <property type="entry name" value="AAA_9"/>
</dbReference>
<dbReference type="GO" id="GO:0051959">
    <property type="term" value="F:dynein light intermediate chain binding"/>
    <property type="evidence" value="ECO:0007669"/>
    <property type="project" value="InterPro"/>
</dbReference>
<evidence type="ECO:0000256" key="8">
    <source>
        <dbReference type="ARBA" id="ARBA00022741"/>
    </source>
</evidence>
<keyword evidence="7" id="KW-0677">Repeat</keyword>
<dbReference type="InterPro" id="IPR004273">
    <property type="entry name" value="Dynein_heavy_D6_P-loop"/>
</dbReference>
<dbReference type="GO" id="GO:0005524">
    <property type="term" value="F:ATP binding"/>
    <property type="evidence" value="ECO:0007669"/>
    <property type="project" value="UniProtKB-KW"/>
</dbReference>
<dbReference type="Gene3D" id="1.20.140.100">
    <property type="entry name" value="Dynein heavy chain, N-terminal domain 2"/>
    <property type="match status" value="1"/>
</dbReference>
<feature type="coiled-coil region" evidence="15">
    <location>
        <begin position="585"/>
        <end position="612"/>
    </location>
</feature>
<feature type="region of interest" description="Disordered" evidence="16">
    <location>
        <begin position="3203"/>
        <end position="3225"/>
    </location>
</feature>
<dbReference type="Gene3D" id="1.10.472.130">
    <property type="match status" value="1"/>
</dbReference>
<dbReference type="FunFam" id="1.10.287.2620:FF:000001">
    <property type="entry name" value="Cytoplasmic dynein heavy chain 1"/>
    <property type="match status" value="1"/>
</dbReference>
<dbReference type="InterPro" id="IPR041466">
    <property type="entry name" value="Dynein_AAA5_ext"/>
</dbReference>